<keyword evidence="1" id="KW-1133">Transmembrane helix</keyword>
<dbReference type="SUPFAM" id="SSF56436">
    <property type="entry name" value="C-type lectin-like"/>
    <property type="match status" value="1"/>
</dbReference>
<accession>A0AAT9UQ66</accession>
<evidence type="ECO:0000313" key="2">
    <source>
        <dbReference type="EMBL" id="WHV01119.1"/>
    </source>
</evidence>
<reference evidence="3" key="1">
    <citation type="submission" date="2023-04" db="EMBL/GenBank/DDBJ databases">
        <title>Genomic characterization of avipoxvirus isolates from Andean condor (Vultur gryphus).</title>
        <authorList>
            <person name="Butt S.L."/>
            <person name="Do Nascimento G.M."/>
            <person name="Tripathy D.N."/>
            <person name="Diel D.G."/>
        </authorList>
    </citation>
    <scope>NUCLEOTIDE SEQUENCE</scope>
    <source>
        <strain evidence="3">CDPV99</strain>
    </source>
</reference>
<sequence length="179" mass="20421">MERLGSYEVFDSTSRLFARASSIYKKQKLAVFLAILSVILTIVIIVLLALPSKPVTYCPDDTEIVTIESSPTQSKPICSRVWINYMGYCVKSLGPDIKYTLRDAKSYCSHKDAILVRNIYEHKKFLEDVWTSAMSYWIDSGEQDVCMIGIQDHIPVYPEVRRVSCNERHSLICIKKGTD</sequence>
<gene>
    <name evidence="2" type="ORF">CDPV99-003</name>
    <name evidence="3" type="ORF">CDPV99-328</name>
</gene>
<organism evidence="3">
    <name type="scientific">Condorpox virus</name>
    <dbReference type="NCBI Taxonomy" id="3049970"/>
    <lineage>
        <taxon>Viruses</taxon>
        <taxon>Varidnaviria</taxon>
        <taxon>Bamfordvirae</taxon>
        <taxon>Nucleocytoviricota</taxon>
        <taxon>Pokkesviricetes</taxon>
        <taxon>Chitovirales</taxon>
        <taxon>Poxviridae</taxon>
        <taxon>Chordopoxvirinae</taxon>
        <taxon>Avipoxvirus</taxon>
    </lineage>
</organism>
<feature type="transmembrane region" description="Helical" evidence="1">
    <location>
        <begin position="29"/>
        <end position="50"/>
    </location>
</feature>
<keyword evidence="1" id="KW-0812">Transmembrane</keyword>
<dbReference type="EMBL" id="OQ865376">
    <property type="protein sequence ID" value="WHV01444.1"/>
    <property type="molecule type" value="Genomic_DNA"/>
</dbReference>
<protein>
    <submittedName>
        <fullName evidence="3">C type lectin domain protein</fullName>
    </submittedName>
</protein>
<name>A0AAT9UQ66_9POXV</name>
<evidence type="ECO:0000256" key="1">
    <source>
        <dbReference type="SAM" id="Phobius"/>
    </source>
</evidence>
<proteinExistence type="predicted"/>
<dbReference type="InterPro" id="IPR016187">
    <property type="entry name" value="CTDL_fold"/>
</dbReference>
<keyword evidence="1" id="KW-0472">Membrane</keyword>
<evidence type="ECO:0000313" key="3">
    <source>
        <dbReference type="EMBL" id="WHV01444.1"/>
    </source>
</evidence>
<dbReference type="EMBL" id="OQ865376">
    <property type="protein sequence ID" value="WHV01119.1"/>
    <property type="molecule type" value="Genomic_DNA"/>
</dbReference>